<evidence type="ECO:0000256" key="1">
    <source>
        <dbReference type="SAM" id="MobiDB-lite"/>
    </source>
</evidence>
<reference evidence="2" key="2">
    <citation type="submission" date="2025-08" db="UniProtKB">
        <authorList>
            <consortium name="Ensembl"/>
        </authorList>
    </citation>
    <scope>IDENTIFICATION</scope>
</reference>
<dbReference type="AlphaFoldDB" id="A0A672TPA2"/>
<name>A0A672TPA2_STRHB</name>
<dbReference type="Ensembl" id="ENSSHBT00005003875.1">
    <property type="protein sequence ID" value="ENSSHBP00005003165.1"/>
    <property type="gene ID" value="ENSSHBG00005002881.1"/>
</dbReference>
<dbReference type="GeneTree" id="ENSGT00390000015121"/>
<keyword evidence="3" id="KW-1185">Reference proteome</keyword>
<feature type="compositionally biased region" description="Polar residues" evidence="1">
    <location>
        <begin position="1"/>
        <end position="12"/>
    </location>
</feature>
<dbReference type="InterPro" id="IPR027901">
    <property type="entry name" value="CFAP90"/>
</dbReference>
<proteinExistence type="predicted"/>
<dbReference type="PANTHER" id="PTHR34444:SF1">
    <property type="entry name" value="CILIA- AND FLAGELLA-ASSOCIATED PROTEIN 90"/>
    <property type="match status" value="1"/>
</dbReference>
<dbReference type="Pfam" id="PF15074">
    <property type="entry name" value="CFAP90"/>
    <property type="match status" value="1"/>
</dbReference>
<evidence type="ECO:0000313" key="3">
    <source>
        <dbReference type="Proteomes" id="UP000472266"/>
    </source>
</evidence>
<reference evidence="2 3" key="1">
    <citation type="submission" date="2019-11" db="EMBL/GenBank/DDBJ databases">
        <title>Strigops habroptila (kakapo) genome, bStrHab1, primary haplotype, v2.</title>
        <authorList>
            <person name="Jarvis E.D."/>
            <person name="Howard J."/>
            <person name="Rhie A."/>
            <person name="Phillippy A."/>
            <person name="Korlach J."/>
            <person name="Digby A."/>
            <person name="Iorns D."/>
            <person name="Eason D."/>
            <person name="Robertson B."/>
            <person name="Raemaekers T."/>
            <person name="Howe K."/>
            <person name="Lewin H."/>
            <person name="Damas J."/>
            <person name="Hastie A."/>
            <person name="Tracey A."/>
            <person name="Chow W."/>
            <person name="Fedrigo O."/>
        </authorList>
    </citation>
    <scope>NUCLEOTIDE SEQUENCE [LARGE SCALE GENOMIC DNA]</scope>
</reference>
<accession>A0A672TPA2</accession>
<dbReference type="InParanoid" id="A0A672TPA2"/>
<organism evidence="2 3">
    <name type="scientific">Strigops habroptila</name>
    <name type="common">Kakapo</name>
    <dbReference type="NCBI Taxonomy" id="2489341"/>
    <lineage>
        <taxon>Eukaryota</taxon>
        <taxon>Metazoa</taxon>
        <taxon>Chordata</taxon>
        <taxon>Craniata</taxon>
        <taxon>Vertebrata</taxon>
        <taxon>Euteleostomi</taxon>
        <taxon>Archelosauria</taxon>
        <taxon>Archosauria</taxon>
        <taxon>Dinosauria</taxon>
        <taxon>Saurischia</taxon>
        <taxon>Theropoda</taxon>
        <taxon>Coelurosauria</taxon>
        <taxon>Aves</taxon>
        <taxon>Neognathae</taxon>
        <taxon>Neoaves</taxon>
        <taxon>Telluraves</taxon>
        <taxon>Australaves</taxon>
        <taxon>Psittaciformes</taxon>
        <taxon>Psittacidae</taxon>
        <taxon>Strigops</taxon>
    </lineage>
</organism>
<sequence length="161" mass="18297">MLYLWHSSSTTVAAEKTDKTNQASHRSPSSTKQPPLAAQSAFSFIPTRREGPPELSYFNRKAKTGDVSTYDAIFKRQEGYNEYLHRSDRQHAKSRGLNIIEEEMARPVAVLSSSEHGKRINKPLEQSVKTHARINYVKADFYRRNGIICLTERPCPSLDPC</sequence>
<dbReference type="GO" id="GO:0005930">
    <property type="term" value="C:axoneme"/>
    <property type="evidence" value="ECO:0007669"/>
    <property type="project" value="Ensembl"/>
</dbReference>
<feature type="compositionally biased region" description="Polar residues" evidence="1">
    <location>
        <begin position="20"/>
        <end position="33"/>
    </location>
</feature>
<protein>
    <submittedName>
        <fullName evidence="2">Cilia and flagella associated protein 90</fullName>
    </submittedName>
</protein>
<reference evidence="2" key="3">
    <citation type="submission" date="2025-09" db="UniProtKB">
        <authorList>
            <consortium name="Ensembl"/>
        </authorList>
    </citation>
    <scope>IDENTIFICATION</scope>
</reference>
<dbReference type="PANTHER" id="PTHR34444">
    <property type="entry name" value="LOC361192"/>
    <property type="match status" value="1"/>
</dbReference>
<dbReference type="OMA" id="RKNGIAC"/>
<dbReference type="Proteomes" id="UP000472266">
    <property type="component" value="Chromosome 1"/>
</dbReference>
<feature type="region of interest" description="Disordered" evidence="1">
    <location>
        <begin position="1"/>
        <end position="38"/>
    </location>
</feature>
<gene>
    <name evidence="2" type="primary">CFAP90</name>
</gene>
<dbReference type="GO" id="GO:0036064">
    <property type="term" value="C:ciliary basal body"/>
    <property type="evidence" value="ECO:0007669"/>
    <property type="project" value="Ensembl"/>
</dbReference>
<evidence type="ECO:0000313" key="2">
    <source>
        <dbReference type="Ensembl" id="ENSSHBP00005003165.1"/>
    </source>
</evidence>